<evidence type="ECO:0000256" key="5">
    <source>
        <dbReference type="ARBA" id="ARBA00023136"/>
    </source>
</evidence>
<evidence type="ECO:0000256" key="2">
    <source>
        <dbReference type="ARBA" id="ARBA00022448"/>
    </source>
</evidence>
<keyword evidence="6 8" id="KW-0139">CF(1)</keyword>
<comment type="function">
    <text evidence="8">This protein is part of the stalk that links CF(0) to CF(1). It either transmits conformational changes from CF(0) to CF(1) or is implicated in proton conduction.</text>
</comment>
<dbReference type="InterPro" id="IPR000711">
    <property type="entry name" value="ATPase_OSCP/dsu"/>
</dbReference>
<evidence type="ECO:0000256" key="4">
    <source>
        <dbReference type="ARBA" id="ARBA00023065"/>
    </source>
</evidence>
<keyword evidence="7 8" id="KW-0066">ATP synthesis</keyword>
<gene>
    <name evidence="8" type="primary">atpH</name>
    <name evidence="9" type="ORF">DX915_02810</name>
</gene>
<keyword evidence="10" id="KW-1185">Reference proteome</keyword>
<comment type="similarity">
    <text evidence="8">Belongs to the ATPase delta chain family.</text>
</comment>
<dbReference type="Pfam" id="PF00213">
    <property type="entry name" value="OSCP"/>
    <property type="match status" value="1"/>
</dbReference>
<keyword evidence="8" id="KW-1003">Cell membrane</keyword>
<comment type="caution">
    <text evidence="9">The sequence shown here is derived from an EMBL/GenBank/DDBJ whole genome shotgun (WGS) entry which is preliminary data.</text>
</comment>
<dbReference type="InterPro" id="IPR020781">
    <property type="entry name" value="ATPase_OSCP/d_CS"/>
</dbReference>
<sequence length="183" mass="20267">MNMDKTVILAKKYGRAIYEIAVEQHSLEQTEADLRLIADAIGENESLKRLLLHPLLSKEIKKDTIKNIFADKVQPIVLQFCYVVIDKDRASILESMIEIYTLLAREGLGVEEALVTSASPLSEQQAAALQAKLSEIVGKKIIMRQEVDSALLGGFTVKVGDRLIDGSVARQLSTLKAKMMQRG</sequence>
<reference evidence="9 10" key="1">
    <citation type="submission" date="2018-08" db="EMBL/GenBank/DDBJ databases">
        <title>Draft genome sequence of Dialister pneumosintes KCOM 1685.</title>
        <authorList>
            <person name="Kook J.-K."/>
            <person name="Park S.-N."/>
            <person name="Lim Y.K."/>
        </authorList>
    </citation>
    <scope>NUCLEOTIDE SEQUENCE [LARGE SCALE GENOMIC DNA]</scope>
    <source>
        <strain evidence="9 10">KCOM 1685</strain>
    </source>
</reference>
<keyword evidence="3 8" id="KW-0375">Hydrogen ion transport</keyword>
<dbReference type="PROSITE" id="PS00389">
    <property type="entry name" value="ATPASE_DELTA"/>
    <property type="match status" value="1"/>
</dbReference>
<evidence type="ECO:0000256" key="7">
    <source>
        <dbReference type="ARBA" id="ARBA00023310"/>
    </source>
</evidence>
<comment type="subcellular location">
    <subcellularLocation>
        <location evidence="8">Cell membrane</location>
        <topology evidence="8">Peripheral membrane protein</topology>
    </subcellularLocation>
    <subcellularLocation>
        <location evidence="1">Membrane</location>
    </subcellularLocation>
</comment>
<keyword evidence="2 8" id="KW-0813">Transport</keyword>
<dbReference type="Proteomes" id="UP000266262">
    <property type="component" value="Unassembled WGS sequence"/>
</dbReference>
<dbReference type="HAMAP" id="MF_01416">
    <property type="entry name" value="ATP_synth_delta_bact"/>
    <property type="match status" value="1"/>
</dbReference>
<proteinExistence type="inferred from homology"/>
<evidence type="ECO:0000313" key="9">
    <source>
        <dbReference type="EMBL" id="RID94465.1"/>
    </source>
</evidence>
<keyword evidence="4 8" id="KW-0406">Ion transport</keyword>
<evidence type="ECO:0000256" key="3">
    <source>
        <dbReference type="ARBA" id="ARBA00022781"/>
    </source>
</evidence>
<dbReference type="EMBL" id="QWKU01000001">
    <property type="protein sequence ID" value="RID94465.1"/>
    <property type="molecule type" value="Genomic_DNA"/>
</dbReference>
<dbReference type="NCBIfam" id="TIGR01145">
    <property type="entry name" value="ATP_synt_delta"/>
    <property type="match status" value="1"/>
</dbReference>
<organism evidence="9 10">
    <name type="scientific">Dialister pneumosintes</name>
    <dbReference type="NCBI Taxonomy" id="39950"/>
    <lineage>
        <taxon>Bacteria</taxon>
        <taxon>Bacillati</taxon>
        <taxon>Bacillota</taxon>
        <taxon>Negativicutes</taxon>
        <taxon>Veillonellales</taxon>
        <taxon>Veillonellaceae</taxon>
        <taxon>Dialister</taxon>
    </lineage>
</organism>
<dbReference type="SUPFAM" id="SSF47928">
    <property type="entry name" value="N-terminal domain of the delta subunit of the F1F0-ATP synthase"/>
    <property type="match status" value="1"/>
</dbReference>
<accession>A0ABX9M9Y7</accession>
<evidence type="ECO:0000256" key="1">
    <source>
        <dbReference type="ARBA" id="ARBA00004370"/>
    </source>
</evidence>
<dbReference type="PANTHER" id="PTHR11910">
    <property type="entry name" value="ATP SYNTHASE DELTA CHAIN"/>
    <property type="match status" value="1"/>
</dbReference>
<dbReference type="Gene3D" id="1.10.520.20">
    <property type="entry name" value="N-terminal domain of the delta subunit of the F1F0-ATP synthase"/>
    <property type="match status" value="1"/>
</dbReference>
<dbReference type="InterPro" id="IPR026015">
    <property type="entry name" value="ATP_synth_OSCP/delta_N_sf"/>
</dbReference>
<dbReference type="NCBIfam" id="NF004403">
    <property type="entry name" value="PRK05758.2-4"/>
    <property type="match status" value="1"/>
</dbReference>
<keyword evidence="5 8" id="KW-0472">Membrane</keyword>
<dbReference type="PRINTS" id="PR00125">
    <property type="entry name" value="ATPASEDELTA"/>
</dbReference>
<name>A0ABX9M9Y7_9FIRM</name>
<evidence type="ECO:0000313" key="10">
    <source>
        <dbReference type="Proteomes" id="UP000266262"/>
    </source>
</evidence>
<evidence type="ECO:0000256" key="6">
    <source>
        <dbReference type="ARBA" id="ARBA00023196"/>
    </source>
</evidence>
<evidence type="ECO:0000256" key="8">
    <source>
        <dbReference type="HAMAP-Rule" id="MF_01416"/>
    </source>
</evidence>
<protein>
    <recommendedName>
        <fullName evidence="8">ATP synthase subunit delta</fullName>
    </recommendedName>
    <alternativeName>
        <fullName evidence="8">ATP synthase F(1) sector subunit delta</fullName>
    </alternativeName>
    <alternativeName>
        <fullName evidence="8">F-type ATPase subunit delta</fullName>
        <shortName evidence="8">F-ATPase subunit delta</shortName>
    </alternativeName>
</protein>
<comment type="function">
    <text evidence="8">F(1)F(0) ATP synthase produces ATP from ADP in the presence of a proton or sodium gradient. F-type ATPases consist of two structural domains, F(1) containing the extramembraneous catalytic core and F(0) containing the membrane proton channel, linked together by a central stalk and a peripheral stalk. During catalysis, ATP synthesis in the catalytic domain of F(1) is coupled via a rotary mechanism of the central stalk subunits to proton translocation.</text>
</comment>